<dbReference type="CDD" id="cd00117">
    <property type="entry name" value="TFP"/>
    <property type="match status" value="1"/>
</dbReference>
<organism evidence="3 4">
    <name type="scientific">Paramuricea clavata</name>
    <name type="common">Red gorgonian</name>
    <name type="synonym">Violescent sea-whip</name>
    <dbReference type="NCBI Taxonomy" id="317549"/>
    <lineage>
        <taxon>Eukaryota</taxon>
        <taxon>Metazoa</taxon>
        <taxon>Cnidaria</taxon>
        <taxon>Anthozoa</taxon>
        <taxon>Octocorallia</taxon>
        <taxon>Malacalcyonacea</taxon>
        <taxon>Plexauridae</taxon>
        <taxon>Paramuricea</taxon>
    </lineage>
</organism>
<dbReference type="Proteomes" id="UP001152795">
    <property type="component" value="Unassembled WGS sequence"/>
</dbReference>
<feature type="signal peptide" evidence="2">
    <location>
        <begin position="1"/>
        <end position="21"/>
    </location>
</feature>
<dbReference type="SUPFAM" id="SSF57302">
    <property type="entry name" value="Snake toxin-like"/>
    <property type="match status" value="1"/>
</dbReference>
<feature type="compositionally biased region" description="Basic residues" evidence="1">
    <location>
        <begin position="112"/>
        <end position="125"/>
    </location>
</feature>
<feature type="compositionally biased region" description="Basic and acidic residues" evidence="1">
    <location>
        <begin position="126"/>
        <end position="140"/>
    </location>
</feature>
<name>A0A6S7FLY9_PARCT</name>
<evidence type="ECO:0000256" key="2">
    <source>
        <dbReference type="SAM" id="SignalP"/>
    </source>
</evidence>
<evidence type="ECO:0000313" key="3">
    <source>
        <dbReference type="EMBL" id="CAB3976909.1"/>
    </source>
</evidence>
<dbReference type="OrthoDB" id="5953187at2759"/>
<feature type="compositionally biased region" description="Basic and acidic residues" evidence="1">
    <location>
        <begin position="57"/>
        <end position="70"/>
    </location>
</feature>
<feature type="compositionally biased region" description="Basic and acidic residues" evidence="1">
    <location>
        <begin position="83"/>
        <end position="111"/>
    </location>
</feature>
<feature type="region of interest" description="Disordered" evidence="1">
    <location>
        <begin position="57"/>
        <end position="142"/>
    </location>
</feature>
<keyword evidence="4" id="KW-1185">Reference proteome</keyword>
<dbReference type="EMBL" id="CACRXK020000019">
    <property type="protein sequence ID" value="CAB3976909.1"/>
    <property type="molecule type" value="Genomic_DNA"/>
</dbReference>
<reference evidence="3" key="1">
    <citation type="submission" date="2020-04" db="EMBL/GenBank/DDBJ databases">
        <authorList>
            <person name="Alioto T."/>
            <person name="Alioto T."/>
            <person name="Gomez Garrido J."/>
        </authorList>
    </citation>
    <scope>NUCLEOTIDE SEQUENCE</scope>
    <source>
        <strain evidence="3">A484AB</strain>
    </source>
</reference>
<sequence>MDKNIFVFLLWMLTATYYVECGTRGKPKRVTATTEPHPYTISFFTFPPGAANELLEPKRESKRDNEDLSTHQKIKQAATGTDSKAKEDKKSSDVSKETKLSSKVSKITEIKKVKKQKDKKKHHQPKEKPKILDKGGKITEDDLDRGRHRVQPLEPWSLGPFHNKIQFNKHHTTNTEQAESYQEGSISHPSHTMYPKCHHCSSNSSYEDCSSKTTLKKCDSGLNNICYTKSFRSSSRGVIYEMGCSNHKTCRKAKAAPCKGAMKKCFVCCQFNGCNALEHHYFQSPESNDDDNLGYSAFNKATRSWQSTWSSLLSLSLSLVVWILT</sequence>
<evidence type="ECO:0000313" key="4">
    <source>
        <dbReference type="Proteomes" id="UP001152795"/>
    </source>
</evidence>
<dbReference type="InterPro" id="IPR045860">
    <property type="entry name" value="Snake_toxin-like_sf"/>
</dbReference>
<comment type="caution">
    <text evidence="3">The sequence shown here is derived from an EMBL/GenBank/DDBJ whole genome shotgun (WGS) entry which is preliminary data.</text>
</comment>
<proteinExistence type="predicted"/>
<accession>A0A6S7FLY9</accession>
<dbReference type="AlphaFoldDB" id="A0A6S7FLY9"/>
<keyword evidence="2" id="KW-0732">Signal</keyword>
<gene>
    <name evidence="3" type="ORF">PACLA_8A073301</name>
</gene>
<feature type="chain" id="PRO_5043512451" evidence="2">
    <location>
        <begin position="22"/>
        <end position="325"/>
    </location>
</feature>
<protein>
    <submittedName>
        <fullName evidence="3">Uncharacterized protein</fullName>
    </submittedName>
</protein>
<evidence type="ECO:0000256" key="1">
    <source>
        <dbReference type="SAM" id="MobiDB-lite"/>
    </source>
</evidence>